<name>A0ABY5DI03_9ACTN</name>
<geneLocation type="plasmid" evidence="2 3">
    <name>unnamed1</name>
</geneLocation>
<dbReference type="RefSeq" id="WP_254422264.1">
    <property type="nucleotide sequence ID" value="NZ_BAAAJB010000040.1"/>
</dbReference>
<proteinExistence type="predicted"/>
<protein>
    <submittedName>
        <fullName evidence="2">Uncharacterized protein</fullName>
    </submittedName>
</protein>
<reference evidence="2" key="1">
    <citation type="submission" date="2022-06" db="EMBL/GenBank/DDBJ databases">
        <authorList>
            <person name="Ping M."/>
        </authorList>
    </citation>
    <scope>NUCLEOTIDE SEQUENCE</scope>
    <source>
        <strain evidence="2">JCM11759T</strain>
        <plasmid evidence="2">unnamed1</plasmid>
    </source>
</reference>
<evidence type="ECO:0000313" key="3">
    <source>
        <dbReference type="Proteomes" id="UP001055940"/>
    </source>
</evidence>
<keyword evidence="2" id="KW-0614">Plasmid</keyword>
<evidence type="ECO:0000313" key="2">
    <source>
        <dbReference type="EMBL" id="USY23610.1"/>
    </source>
</evidence>
<feature type="compositionally biased region" description="Basic and acidic residues" evidence="1">
    <location>
        <begin position="1"/>
        <end position="13"/>
    </location>
</feature>
<evidence type="ECO:0000256" key="1">
    <source>
        <dbReference type="SAM" id="MobiDB-lite"/>
    </source>
</evidence>
<feature type="region of interest" description="Disordered" evidence="1">
    <location>
        <begin position="116"/>
        <end position="138"/>
    </location>
</feature>
<sequence>MPDRPSERGETDTLPRAAHTKKETAMHHQDTDPRIARVAVLGEATVTNGAQRRVLRTDDGRTWVVSTARHEAAPEGETLVMLVQPDGELNGDPVVELDGIDPDQAQARFTQAYESATLREPAHESGHHQQAPETATEEACEALRSRLRRPGGHLRAVPRP</sequence>
<dbReference type="Proteomes" id="UP001055940">
    <property type="component" value="Plasmid unnamed1"/>
</dbReference>
<keyword evidence="3" id="KW-1185">Reference proteome</keyword>
<feature type="region of interest" description="Disordered" evidence="1">
    <location>
        <begin position="1"/>
        <end position="34"/>
    </location>
</feature>
<accession>A0ABY5DI03</accession>
<feature type="compositionally biased region" description="Basic and acidic residues" evidence="1">
    <location>
        <begin position="20"/>
        <end position="34"/>
    </location>
</feature>
<dbReference type="EMBL" id="CP099838">
    <property type="protein sequence ID" value="USY23610.1"/>
    <property type="molecule type" value="Genomic_DNA"/>
</dbReference>
<gene>
    <name evidence="2" type="ORF">NE857_33820</name>
</gene>
<organism evidence="2 3">
    <name type="scientific">Nocardiopsis exhalans</name>
    <dbReference type="NCBI Taxonomy" id="163604"/>
    <lineage>
        <taxon>Bacteria</taxon>
        <taxon>Bacillati</taxon>
        <taxon>Actinomycetota</taxon>
        <taxon>Actinomycetes</taxon>
        <taxon>Streptosporangiales</taxon>
        <taxon>Nocardiopsidaceae</taxon>
        <taxon>Nocardiopsis</taxon>
    </lineage>
</organism>